<dbReference type="Gramene" id="KMS93900">
    <property type="protein sequence ID" value="KMS93900"/>
    <property type="gene ID" value="BVRB_026790"/>
</dbReference>
<proteinExistence type="predicted"/>
<dbReference type="Proteomes" id="UP000035740">
    <property type="component" value="Unassembled WGS sequence"/>
</dbReference>
<feature type="compositionally biased region" description="Acidic residues" evidence="1">
    <location>
        <begin position="33"/>
        <end position="42"/>
    </location>
</feature>
<evidence type="ECO:0000256" key="1">
    <source>
        <dbReference type="SAM" id="MobiDB-lite"/>
    </source>
</evidence>
<dbReference type="AlphaFoldDB" id="A0A0J8DT06"/>
<evidence type="ECO:0000313" key="2">
    <source>
        <dbReference type="EMBL" id="KMS93900.1"/>
    </source>
</evidence>
<protein>
    <submittedName>
        <fullName evidence="2">Uncharacterized protein</fullName>
    </submittedName>
</protein>
<gene>
    <name evidence="2" type="ORF">BVRB_026790</name>
</gene>
<keyword evidence="3" id="KW-1185">Reference proteome</keyword>
<reference evidence="2 3" key="1">
    <citation type="journal article" date="2014" name="Nature">
        <title>The genome of the recently domesticated crop plant sugar beet (Beta vulgaris).</title>
        <authorList>
            <person name="Dohm J.C."/>
            <person name="Minoche A.E."/>
            <person name="Holtgrawe D."/>
            <person name="Capella-Gutierrez S."/>
            <person name="Zakrzewski F."/>
            <person name="Tafer H."/>
            <person name="Rupp O."/>
            <person name="Sorensen T.R."/>
            <person name="Stracke R."/>
            <person name="Reinhardt R."/>
            <person name="Goesmann A."/>
            <person name="Kraft T."/>
            <person name="Schulz B."/>
            <person name="Stadler P.F."/>
            <person name="Schmidt T."/>
            <person name="Gabaldon T."/>
            <person name="Lehrach H."/>
            <person name="Weisshaar B."/>
            <person name="Himmelbauer H."/>
        </authorList>
    </citation>
    <scope>NUCLEOTIDE SEQUENCE [LARGE SCALE GENOMIC DNA]</scope>
    <source>
        <tissue evidence="2">Taproot</tissue>
    </source>
</reference>
<dbReference type="EMBL" id="KQ097875">
    <property type="protein sequence ID" value="KMS93900.1"/>
    <property type="molecule type" value="Genomic_DNA"/>
</dbReference>
<organism evidence="2 3">
    <name type="scientific">Beta vulgaris subsp. vulgaris</name>
    <name type="common">Beet</name>
    <dbReference type="NCBI Taxonomy" id="3555"/>
    <lineage>
        <taxon>Eukaryota</taxon>
        <taxon>Viridiplantae</taxon>
        <taxon>Streptophyta</taxon>
        <taxon>Embryophyta</taxon>
        <taxon>Tracheophyta</taxon>
        <taxon>Spermatophyta</taxon>
        <taxon>Magnoliopsida</taxon>
        <taxon>eudicotyledons</taxon>
        <taxon>Gunneridae</taxon>
        <taxon>Pentapetalae</taxon>
        <taxon>Caryophyllales</taxon>
        <taxon>Chenopodiaceae</taxon>
        <taxon>Betoideae</taxon>
        <taxon>Beta</taxon>
    </lineage>
</organism>
<accession>A0A0J8DT06</accession>
<feature type="region of interest" description="Disordered" evidence="1">
    <location>
        <begin position="13"/>
        <end position="46"/>
    </location>
</feature>
<evidence type="ECO:0000313" key="3">
    <source>
        <dbReference type="Proteomes" id="UP000035740"/>
    </source>
</evidence>
<name>A0A0J8DT06_BETVV</name>
<sequence length="73" mass="8420">MILPHNAHFFNGNALSLGKKEVDEDGHNHDKEGEEEEEPEFEVAEHSEENLGYYKGEEHVDGHSYTLSCRPYF</sequence>
<feature type="compositionally biased region" description="Basic and acidic residues" evidence="1">
    <location>
        <begin position="18"/>
        <end position="32"/>
    </location>
</feature>